<dbReference type="PANTHER" id="PTHR47894">
    <property type="entry name" value="HTH-TYPE TRANSCRIPTIONAL REGULATOR GADX"/>
    <property type="match status" value="1"/>
</dbReference>
<keyword evidence="6" id="KW-1185">Reference proteome</keyword>
<comment type="caution">
    <text evidence="5">The sequence shown here is derived from an EMBL/GenBank/DDBJ whole genome shotgun (WGS) entry which is preliminary data.</text>
</comment>
<dbReference type="InterPro" id="IPR020449">
    <property type="entry name" value="Tscrpt_reg_AraC-type_HTH"/>
</dbReference>
<organism evidence="5 6">
    <name type="scientific">Martelella lutilitoris</name>
    <dbReference type="NCBI Taxonomy" id="2583532"/>
    <lineage>
        <taxon>Bacteria</taxon>
        <taxon>Pseudomonadati</taxon>
        <taxon>Pseudomonadota</taxon>
        <taxon>Alphaproteobacteria</taxon>
        <taxon>Hyphomicrobiales</taxon>
        <taxon>Aurantimonadaceae</taxon>
        <taxon>Martelella</taxon>
    </lineage>
</organism>
<dbReference type="PRINTS" id="PR00032">
    <property type="entry name" value="HTHARAC"/>
</dbReference>
<dbReference type="SUPFAM" id="SSF46689">
    <property type="entry name" value="Homeodomain-like"/>
    <property type="match status" value="1"/>
</dbReference>
<evidence type="ECO:0000256" key="3">
    <source>
        <dbReference type="ARBA" id="ARBA00023163"/>
    </source>
</evidence>
<name>A0A5C4JUB6_9HYPH</name>
<dbReference type="Proteomes" id="UP000307874">
    <property type="component" value="Unassembled WGS sequence"/>
</dbReference>
<dbReference type="AlphaFoldDB" id="A0A5C4JUB6"/>
<evidence type="ECO:0000313" key="5">
    <source>
        <dbReference type="EMBL" id="TNB49008.1"/>
    </source>
</evidence>
<dbReference type="GO" id="GO:0005829">
    <property type="term" value="C:cytosol"/>
    <property type="evidence" value="ECO:0007669"/>
    <property type="project" value="TreeGrafter"/>
</dbReference>
<evidence type="ECO:0000256" key="1">
    <source>
        <dbReference type="ARBA" id="ARBA00023015"/>
    </source>
</evidence>
<dbReference type="GO" id="GO:0000976">
    <property type="term" value="F:transcription cis-regulatory region binding"/>
    <property type="evidence" value="ECO:0007669"/>
    <property type="project" value="TreeGrafter"/>
</dbReference>
<evidence type="ECO:0000256" key="2">
    <source>
        <dbReference type="ARBA" id="ARBA00023125"/>
    </source>
</evidence>
<keyword evidence="1" id="KW-0805">Transcription regulation</keyword>
<sequence>MPKSGNPVALARLRGIGPLPAMIEDAAGDRGLIRTFRDAGLPLEVLDHKDMPIPLSLMSALFENGARTLGDRTFGLSVGRRMSYRVYGHWSDYSGQAGDLAGALQRACATVGSQLLGSKMEFGREHDRWFWRVTPRLGRENSVQYSDHIIFPMLAFARIYLGADWRPDYIEVGYPRDKAALSIETALQTGLRCGRRGVAIPFSEEELARPHPAMAAISLRPLTLKAVTDDVLLKDAPEPARSFSAIVTLRLLAGESDIEGAAEIAGYGVQGLQRRLRITGYTYREVLETARCKRAQTLLSETDLSVSQIAFALGYEEHANFSRAFQRWMGCSPSAFRARVANTSRPRA</sequence>
<dbReference type="InterPro" id="IPR032687">
    <property type="entry name" value="AraC-type_N"/>
</dbReference>
<dbReference type="OrthoDB" id="9805730at2"/>
<dbReference type="GO" id="GO:0003700">
    <property type="term" value="F:DNA-binding transcription factor activity"/>
    <property type="evidence" value="ECO:0007669"/>
    <property type="project" value="InterPro"/>
</dbReference>
<dbReference type="InterPro" id="IPR018060">
    <property type="entry name" value="HTH_AraC"/>
</dbReference>
<dbReference type="PROSITE" id="PS01124">
    <property type="entry name" value="HTH_ARAC_FAMILY_2"/>
    <property type="match status" value="1"/>
</dbReference>
<reference evidence="5 6" key="1">
    <citation type="submission" date="2019-06" db="EMBL/GenBank/DDBJ databases">
        <title>Martelella lutilitoris sp. nov., isolated from a tidal mudflat.</title>
        <authorList>
            <person name="Kim Y.-J."/>
        </authorList>
    </citation>
    <scope>NUCLEOTIDE SEQUENCE [LARGE SCALE GENOMIC DNA]</scope>
    <source>
        <strain evidence="5 6">GH2-6</strain>
    </source>
</reference>
<dbReference type="SMART" id="SM00342">
    <property type="entry name" value="HTH_ARAC"/>
    <property type="match status" value="1"/>
</dbReference>
<dbReference type="Pfam" id="PF12625">
    <property type="entry name" value="Arabinose_bd"/>
    <property type="match status" value="1"/>
</dbReference>
<proteinExistence type="predicted"/>
<evidence type="ECO:0000259" key="4">
    <source>
        <dbReference type="PROSITE" id="PS01124"/>
    </source>
</evidence>
<dbReference type="InterPro" id="IPR009057">
    <property type="entry name" value="Homeodomain-like_sf"/>
</dbReference>
<dbReference type="RefSeq" id="WP_138747043.1">
    <property type="nucleotide sequence ID" value="NZ_VCLB01000002.1"/>
</dbReference>
<accession>A0A5C4JUB6</accession>
<dbReference type="Pfam" id="PF12833">
    <property type="entry name" value="HTH_18"/>
    <property type="match status" value="1"/>
</dbReference>
<keyword evidence="2" id="KW-0238">DNA-binding</keyword>
<keyword evidence="3" id="KW-0804">Transcription</keyword>
<dbReference type="EMBL" id="VCLB01000002">
    <property type="protein sequence ID" value="TNB49008.1"/>
    <property type="molecule type" value="Genomic_DNA"/>
</dbReference>
<gene>
    <name evidence="5" type="ORF">FF124_03150</name>
</gene>
<evidence type="ECO:0000313" key="6">
    <source>
        <dbReference type="Proteomes" id="UP000307874"/>
    </source>
</evidence>
<dbReference type="Gene3D" id="1.10.10.60">
    <property type="entry name" value="Homeodomain-like"/>
    <property type="match status" value="1"/>
</dbReference>
<protein>
    <submittedName>
        <fullName evidence="5">AraC family transcriptional regulator</fullName>
    </submittedName>
</protein>
<dbReference type="PANTHER" id="PTHR47894:SF4">
    <property type="entry name" value="HTH-TYPE TRANSCRIPTIONAL REGULATOR GADX"/>
    <property type="match status" value="1"/>
</dbReference>
<feature type="domain" description="HTH araC/xylS-type" evidence="4">
    <location>
        <begin position="277"/>
        <end position="339"/>
    </location>
</feature>